<comment type="caution">
    <text evidence="12">The sequence shown here is derived from an EMBL/GenBank/DDBJ whole genome shotgun (WGS) entry which is preliminary data.</text>
</comment>
<evidence type="ECO:0000256" key="10">
    <source>
        <dbReference type="SAM" id="MobiDB-lite"/>
    </source>
</evidence>
<evidence type="ECO:0000256" key="7">
    <source>
        <dbReference type="ARBA" id="ARBA00023242"/>
    </source>
</evidence>
<evidence type="ECO:0000256" key="9">
    <source>
        <dbReference type="RuleBase" id="RU365049"/>
    </source>
</evidence>
<dbReference type="InterPro" id="IPR047575">
    <property type="entry name" value="Sm"/>
</dbReference>
<organism evidence="12 13">
    <name type="scientific">Blattamonas nauphoetae</name>
    <dbReference type="NCBI Taxonomy" id="2049346"/>
    <lineage>
        <taxon>Eukaryota</taxon>
        <taxon>Metamonada</taxon>
        <taxon>Preaxostyla</taxon>
        <taxon>Oxymonadida</taxon>
        <taxon>Blattamonas</taxon>
    </lineage>
</organism>
<keyword evidence="3 9" id="KW-0507">mRNA processing</keyword>
<keyword evidence="4 9" id="KW-0747">Spliceosome</keyword>
<feature type="region of interest" description="Disordered" evidence="10">
    <location>
        <begin position="101"/>
        <end position="138"/>
    </location>
</feature>
<reference evidence="12 13" key="1">
    <citation type="journal article" date="2022" name="bioRxiv">
        <title>Genomics of Preaxostyla Flagellates Illuminates Evolutionary Transitions and the Path Towards Mitochondrial Loss.</title>
        <authorList>
            <person name="Novak L.V.F."/>
            <person name="Treitli S.C."/>
            <person name="Pyrih J."/>
            <person name="Halakuc P."/>
            <person name="Pipaliya S.V."/>
            <person name="Vacek V."/>
            <person name="Brzon O."/>
            <person name="Soukal P."/>
            <person name="Eme L."/>
            <person name="Dacks J.B."/>
            <person name="Karnkowska A."/>
            <person name="Elias M."/>
            <person name="Hampl V."/>
        </authorList>
    </citation>
    <scope>NUCLEOTIDE SEQUENCE [LARGE SCALE GENOMIC DNA]</scope>
    <source>
        <strain evidence="12">NAU3</strain>
        <tissue evidence="12">Gut</tissue>
    </source>
</reference>
<comment type="subcellular location">
    <subcellularLocation>
        <location evidence="1 9">Nucleus</location>
    </subcellularLocation>
</comment>
<keyword evidence="7 9" id="KW-0539">Nucleus</keyword>
<keyword evidence="8 9" id="KW-0687">Ribonucleoprotein</keyword>
<evidence type="ECO:0000256" key="6">
    <source>
        <dbReference type="ARBA" id="ARBA00023187"/>
    </source>
</evidence>
<evidence type="ECO:0000256" key="8">
    <source>
        <dbReference type="ARBA" id="ARBA00023274"/>
    </source>
</evidence>
<dbReference type="CDD" id="cd01723">
    <property type="entry name" value="LSm4"/>
    <property type="match status" value="1"/>
</dbReference>
<dbReference type="Gene3D" id="2.30.30.100">
    <property type="match status" value="1"/>
</dbReference>
<dbReference type="InterPro" id="IPR034101">
    <property type="entry name" value="Lsm4"/>
</dbReference>
<comment type="function">
    <text evidence="9">Binds specifically to the 3'-terminal U-tract of U6 snRNA.</text>
</comment>
<dbReference type="InterPro" id="IPR001163">
    <property type="entry name" value="Sm_dom_euk/arc"/>
</dbReference>
<evidence type="ECO:0000256" key="5">
    <source>
        <dbReference type="ARBA" id="ARBA00022884"/>
    </source>
</evidence>
<evidence type="ECO:0000313" key="13">
    <source>
        <dbReference type="Proteomes" id="UP001281761"/>
    </source>
</evidence>
<evidence type="ECO:0000313" key="12">
    <source>
        <dbReference type="EMBL" id="KAK2964241.1"/>
    </source>
</evidence>
<evidence type="ECO:0000256" key="1">
    <source>
        <dbReference type="ARBA" id="ARBA00004123"/>
    </source>
</evidence>
<comment type="subunit">
    <text evidence="9">LSm subunits form a heteromer with a doughnut shape.</text>
</comment>
<keyword evidence="6 9" id="KW-0508">mRNA splicing</keyword>
<feature type="compositionally biased region" description="Low complexity" evidence="10">
    <location>
        <begin position="106"/>
        <end position="115"/>
    </location>
</feature>
<proteinExistence type="inferred from homology"/>
<evidence type="ECO:0000256" key="3">
    <source>
        <dbReference type="ARBA" id="ARBA00022664"/>
    </source>
</evidence>
<keyword evidence="13" id="KW-1185">Reference proteome</keyword>
<name>A0ABQ9YKG4_9EUKA</name>
<dbReference type="SUPFAM" id="SSF50182">
    <property type="entry name" value="Sm-like ribonucleoproteins"/>
    <property type="match status" value="1"/>
</dbReference>
<evidence type="ECO:0000256" key="4">
    <source>
        <dbReference type="ARBA" id="ARBA00022728"/>
    </source>
</evidence>
<evidence type="ECO:0000259" key="11">
    <source>
        <dbReference type="PROSITE" id="PS52002"/>
    </source>
</evidence>
<protein>
    <recommendedName>
        <fullName evidence="9">U6 snRNA-associated Sm-like protein LSm4</fullName>
    </recommendedName>
</protein>
<dbReference type="SMART" id="SM00651">
    <property type="entry name" value="Sm"/>
    <property type="match status" value="1"/>
</dbReference>
<gene>
    <name evidence="9" type="primary">LSM4</name>
    <name evidence="12" type="ORF">BLNAU_772</name>
</gene>
<feature type="domain" description="Sm" evidence="11">
    <location>
        <begin position="2"/>
        <end position="75"/>
    </location>
</feature>
<dbReference type="Pfam" id="PF01423">
    <property type="entry name" value="LSM"/>
    <property type="match status" value="1"/>
</dbReference>
<dbReference type="PROSITE" id="PS52002">
    <property type="entry name" value="SM"/>
    <property type="match status" value="1"/>
</dbReference>
<accession>A0ABQ9YKG4</accession>
<dbReference type="Proteomes" id="UP001281761">
    <property type="component" value="Unassembled WGS sequence"/>
</dbReference>
<comment type="similarity">
    <text evidence="2 9">Belongs to the snRNP Sm proteins family.</text>
</comment>
<dbReference type="EMBL" id="JARBJD010000003">
    <property type="protein sequence ID" value="KAK2964241.1"/>
    <property type="molecule type" value="Genomic_DNA"/>
</dbReference>
<dbReference type="InterPro" id="IPR027141">
    <property type="entry name" value="LSm4/Sm_D1/D3"/>
</dbReference>
<dbReference type="InterPro" id="IPR010920">
    <property type="entry name" value="LSM_dom_sf"/>
</dbReference>
<dbReference type="PANTHER" id="PTHR23338">
    <property type="entry name" value="SMALL NUCLEAR RIBONUCLEOPROTEIN SM"/>
    <property type="match status" value="1"/>
</dbReference>
<evidence type="ECO:0000256" key="2">
    <source>
        <dbReference type="ARBA" id="ARBA00006850"/>
    </source>
</evidence>
<keyword evidence="5 9" id="KW-0694">RNA-binding</keyword>
<sequence>MLPITFLNYATNHHVMIELKNGETYHGLLSGFDRYLNLTLQNVLITSRDGEHFTRMNSCTIKGAMIKSIRLPANAIDEAAVAMANEVQRYQIQTGTDPTYYSQMFSTNGSSGQQSRQRRSTKKYSSSEPLVITHQHKS</sequence>